<evidence type="ECO:0000313" key="2">
    <source>
        <dbReference type="EMBL" id="HAG2284804.1"/>
    </source>
</evidence>
<proteinExistence type="predicted"/>
<sequence>MRTHLAGTQQQDEERQEKSEQPLQGTGYPSQQSRSAEKVNENAEQCVSTALHSVFGV</sequence>
<dbReference type="EMBL" id="DAAXRP010000030">
    <property type="protein sequence ID" value="HAG2284804.1"/>
    <property type="molecule type" value="Genomic_DNA"/>
</dbReference>
<feature type="compositionally biased region" description="Polar residues" evidence="1">
    <location>
        <begin position="1"/>
        <end position="10"/>
    </location>
</feature>
<name>A0A760BGE6_SALER</name>
<gene>
    <name evidence="2" type="ORF">G8W61_005202</name>
</gene>
<evidence type="ECO:0000256" key="1">
    <source>
        <dbReference type="SAM" id="MobiDB-lite"/>
    </source>
</evidence>
<comment type="caution">
    <text evidence="2">The sequence shown here is derived from an EMBL/GenBank/DDBJ whole genome shotgun (WGS) entry which is preliminary data.</text>
</comment>
<feature type="compositionally biased region" description="Polar residues" evidence="1">
    <location>
        <begin position="21"/>
        <end position="34"/>
    </location>
</feature>
<dbReference type="AlphaFoldDB" id="A0A760BGE6"/>
<protein>
    <submittedName>
        <fullName evidence="2">Uncharacterized protein</fullName>
    </submittedName>
</protein>
<reference evidence="2" key="2">
    <citation type="submission" date="2020-02" db="EMBL/GenBank/DDBJ databases">
        <authorList>
            <consortium name="NCBI Pathogen Detection Project"/>
        </authorList>
    </citation>
    <scope>NUCLEOTIDE SEQUENCE</scope>
    <source>
        <strain evidence="2">MA.CK_94/00001630</strain>
    </source>
</reference>
<organism evidence="2">
    <name type="scientific">Salmonella enterica</name>
    <name type="common">Salmonella choleraesuis</name>
    <dbReference type="NCBI Taxonomy" id="28901"/>
    <lineage>
        <taxon>Bacteria</taxon>
        <taxon>Pseudomonadati</taxon>
        <taxon>Pseudomonadota</taxon>
        <taxon>Gammaproteobacteria</taxon>
        <taxon>Enterobacterales</taxon>
        <taxon>Enterobacteriaceae</taxon>
        <taxon>Salmonella</taxon>
    </lineage>
</organism>
<accession>A0A760BGE6</accession>
<feature type="region of interest" description="Disordered" evidence="1">
    <location>
        <begin position="1"/>
        <end position="44"/>
    </location>
</feature>
<reference evidence="2" key="1">
    <citation type="journal article" date="2018" name="Genome Biol.">
        <title>SKESA: strategic k-mer extension for scrupulous assemblies.</title>
        <authorList>
            <person name="Souvorov A."/>
            <person name="Agarwala R."/>
            <person name="Lipman D.J."/>
        </authorList>
    </citation>
    <scope>NUCLEOTIDE SEQUENCE</scope>
    <source>
        <strain evidence="2">MA.CK_94/00001630</strain>
    </source>
</reference>